<evidence type="ECO:0000313" key="1">
    <source>
        <dbReference type="EMBL" id="KAK5531493.1"/>
    </source>
</evidence>
<keyword evidence="2" id="KW-1185">Reference proteome</keyword>
<dbReference type="SUPFAM" id="SSF54236">
    <property type="entry name" value="Ubiquitin-like"/>
    <property type="match status" value="1"/>
</dbReference>
<proteinExistence type="predicted"/>
<dbReference type="InterPro" id="IPR029071">
    <property type="entry name" value="Ubiquitin-like_domsf"/>
</dbReference>
<accession>A0AAV9Q182</accession>
<gene>
    <name evidence="1" type="primary">SMT3_2</name>
    <name evidence="1" type="ORF">LTR25_008602</name>
</gene>
<dbReference type="Proteomes" id="UP001345827">
    <property type="component" value="Unassembled WGS sequence"/>
</dbReference>
<evidence type="ECO:0000313" key="2">
    <source>
        <dbReference type="Proteomes" id="UP001345827"/>
    </source>
</evidence>
<sequence>MAPTVRGSRAGATSLHLRVVDGELQYSIWVQKTWKMSKAMGAFWAVSCKRPHPALFTFRGQKLRAHLTPEMMKMNDGDTIHFQSTGQNPKVLLLEDLITLTESCEQVNNGLKKTLELSSRRFKDSWNGTSGEFFLNRAELELRARLESLQDLRTANMQMLFELGASRYLGNVQQELTTYLSEVSILDRTLAKAAFIHCAVLHGKDAVDLALGKMCILGVENMNTLRKTIAGLNNAHLWPEFRAHIVVEIAGNHNQQDTDSDDVSMTDEEDVCAVCYDPVGKAEQAENAGIGVAACCKKPFHARCLAEWYAHSIYNMALTNIAEAHVNTPGSGLMNCWVSYWLVTVAKMISKDAEVVRMGADGITAGTVPERRGSA</sequence>
<dbReference type="Gene3D" id="3.10.20.90">
    <property type="entry name" value="Phosphatidylinositol 3-kinase Catalytic Subunit, Chain A, domain 1"/>
    <property type="match status" value="1"/>
</dbReference>
<dbReference type="CDD" id="cd01763">
    <property type="entry name" value="Ubl_SUMO_like"/>
    <property type="match status" value="1"/>
</dbReference>
<dbReference type="AlphaFoldDB" id="A0AAV9Q182"/>
<dbReference type="Gene3D" id="3.30.40.10">
    <property type="entry name" value="Zinc/RING finger domain, C3HC4 (zinc finger)"/>
    <property type="match status" value="1"/>
</dbReference>
<reference evidence="1 2" key="1">
    <citation type="submission" date="2023-06" db="EMBL/GenBank/DDBJ databases">
        <title>Black Yeasts Isolated from many extreme environments.</title>
        <authorList>
            <person name="Coleine C."/>
            <person name="Stajich J.E."/>
            <person name="Selbmann L."/>
        </authorList>
    </citation>
    <scope>NUCLEOTIDE SEQUENCE [LARGE SCALE GENOMIC DNA]</scope>
    <source>
        <strain evidence="1 2">CCFEE 5887</strain>
    </source>
</reference>
<dbReference type="InterPro" id="IPR013083">
    <property type="entry name" value="Znf_RING/FYVE/PHD"/>
</dbReference>
<comment type="caution">
    <text evidence="1">The sequence shown here is derived from an EMBL/GenBank/DDBJ whole genome shotgun (WGS) entry which is preliminary data.</text>
</comment>
<protein>
    <submittedName>
        <fullName evidence="1">SUMO protein smt3</fullName>
    </submittedName>
</protein>
<name>A0AAV9Q182_9PEZI</name>
<dbReference type="EMBL" id="JAXLQG010000017">
    <property type="protein sequence ID" value="KAK5531493.1"/>
    <property type="molecule type" value="Genomic_DNA"/>
</dbReference>
<organism evidence="1 2">
    <name type="scientific">Vermiconidia calcicola</name>
    <dbReference type="NCBI Taxonomy" id="1690605"/>
    <lineage>
        <taxon>Eukaryota</taxon>
        <taxon>Fungi</taxon>
        <taxon>Dikarya</taxon>
        <taxon>Ascomycota</taxon>
        <taxon>Pezizomycotina</taxon>
        <taxon>Dothideomycetes</taxon>
        <taxon>Dothideomycetidae</taxon>
        <taxon>Mycosphaerellales</taxon>
        <taxon>Extremaceae</taxon>
        <taxon>Vermiconidia</taxon>
    </lineage>
</organism>